<name>A0A2A4FM42_9BURK</name>
<dbReference type="SUPFAM" id="SSF51735">
    <property type="entry name" value="NAD(P)-binding Rossmann-fold domains"/>
    <property type="match status" value="1"/>
</dbReference>
<organism evidence="1 2">
    <name type="scientific">Burkholderia ubonensis subsp. mesacidophila</name>
    <dbReference type="NCBI Taxonomy" id="265293"/>
    <lineage>
        <taxon>Bacteria</taxon>
        <taxon>Pseudomonadati</taxon>
        <taxon>Pseudomonadota</taxon>
        <taxon>Betaproteobacteria</taxon>
        <taxon>Burkholderiales</taxon>
        <taxon>Burkholderiaceae</taxon>
        <taxon>Burkholderia</taxon>
        <taxon>Burkholderia cepacia complex</taxon>
    </lineage>
</organism>
<dbReference type="RefSeq" id="WP_084908304.1">
    <property type="nucleotide sequence ID" value="NZ_CP020738.1"/>
</dbReference>
<accession>A0A2A4FM42</accession>
<dbReference type="GO" id="GO:0004459">
    <property type="term" value="F:L-lactate dehydrogenase (NAD+) activity"/>
    <property type="evidence" value="ECO:0007669"/>
    <property type="project" value="UniProtKB-EC"/>
</dbReference>
<proteinExistence type="predicted"/>
<protein>
    <submittedName>
        <fullName evidence="1">BulE</fullName>
        <ecNumber evidence="1">1.1.1.27</ecNumber>
    </submittedName>
</protein>
<reference evidence="1 2" key="1">
    <citation type="submission" date="2017-01" db="EMBL/GenBank/DDBJ databases">
        <title>Whole-Genome Shotgun Sequencing of Two beta-Proteobacterial Species in Search of the Bulgecin Biosynthetic Cluster.</title>
        <authorList>
            <person name="Horsman M.E."/>
            <person name="Marous D.R."/>
            <person name="Li R."/>
            <person name="Oliver R.A."/>
            <person name="Byun B."/>
            <person name="Emrich S.J."/>
            <person name="Boggess B."/>
            <person name="Townsend C.A."/>
            <person name="Mobashery S."/>
        </authorList>
    </citation>
    <scope>NUCLEOTIDE SEQUENCE [LARGE SCALE GENOMIC DNA]</scope>
    <source>
        <strain evidence="1 2">ATCC 31433</strain>
    </source>
</reference>
<sequence>MTVDLLVTGTGSLAEAVSFDLAALPALGQPMDIVIAGRNAARLAWLTQAANARAFALGTHHRFACQAIEWDAADDLARLLADTQPRVVLHAASLQSMWEIAAARDAWAAEIRTSGYGATLPLQLALALRVARAIGAHSPASRLVNACYPDASNEILARLGHDVVCGIGNVATLAAVYGSTLRIDATARLRMLAHHRQVSAAIMGESRRHPPRVWIDATPALGPHALPDVRLPAGAELNQVTGATGAQLLAALLGRIERHVGHAPGPNGLPGGYPVVITGGRIALDLPAGVTADDAVALNREWGADEGVSLDAQGVVRIGAGASGSRLPHTYRIDEIEEVAHGMMRTKADLQRRAA</sequence>
<comment type="caution">
    <text evidence="1">The sequence shown here is derived from an EMBL/GenBank/DDBJ whole genome shotgun (WGS) entry which is preliminary data.</text>
</comment>
<dbReference type="Proteomes" id="UP000217994">
    <property type="component" value="Unassembled WGS sequence"/>
</dbReference>
<evidence type="ECO:0000313" key="2">
    <source>
        <dbReference type="Proteomes" id="UP000217994"/>
    </source>
</evidence>
<dbReference type="AlphaFoldDB" id="A0A2A4FM42"/>
<dbReference type="Gene3D" id="3.40.50.720">
    <property type="entry name" value="NAD(P)-binding Rossmann-like Domain"/>
    <property type="match status" value="1"/>
</dbReference>
<keyword evidence="1" id="KW-0560">Oxidoreductase</keyword>
<dbReference type="EMBL" id="MTZU01000011">
    <property type="protein sequence ID" value="PCE33718.1"/>
    <property type="molecule type" value="Genomic_DNA"/>
</dbReference>
<evidence type="ECO:0000313" key="1">
    <source>
        <dbReference type="EMBL" id="PCE33718.1"/>
    </source>
</evidence>
<dbReference type="InterPro" id="IPR036291">
    <property type="entry name" value="NAD(P)-bd_dom_sf"/>
</dbReference>
<gene>
    <name evidence="1" type="primary">bulE</name>
    <name evidence="1" type="ORF">BZL54_04225</name>
</gene>
<dbReference type="EC" id="1.1.1.27" evidence="1"/>
<dbReference type="GeneID" id="69005315"/>